<dbReference type="EMBL" id="JAUKVY010000028">
    <property type="protein sequence ID" value="MDO1536508.1"/>
    <property type="molecule type" value="Genomic_DNA"/>
</dbReference>
<dbReference type="PANTHER" id="PTHR45725:SF18">
    <property type="entry name" value="ORC1-LIKE AAA ATPASE DOMAIN-CONTAINING PROTEIN"/>
    <property type="match status" value="1"/>
</dbReference>
<dbReference type="InterPro" id="IPR005543">
    <property type="entry name" value="PASTA_dom"/>
</dbReference>
<accession>A0ABT8SDM0</accession>
<evidence type="ECO:0000313" key="4">
    <source>
        <dbReference type="Proteomes" id="UP001169027"/>
    </source>
</evidence>
<evidence type="ECO:0000256" key="1">
    <source>
        <dbReference type="SAM" id="MobiDB-lite"/>
    </source>
</evidence>
<proteinExistence type="predicted"/>
<feature type="compositionally biased region" description="Pro residues" evidence="1">
    <location>
        <begin position="128"/>
        <end position="150"/>
    </location>
</feature>
<feature type="region of interest" description="Disordered" evidence="1">
    <location>
        <begin position="488"/>
        <end position="517"/>
    </location>
</feature>
<gene>
    <name evidence="3" type="ORF">Q2T77_29910</name>
</gene>
<feature type="region of interest" description="Disordered" evidence="1">
    <location>
        <begin position="370"/>
        <end position="395"/>
    </location>
</feature>
<evidence type="ECO:0000259" key="2">
    <source>
        <dbReference type="PROSITE" id="PS51178"/>
    </source>
</evidence>
<feature type="region of interest" description="Disordered" evidence="1">
    <location>
        <begin position="428"/>
        <end position="453"/>
    </location>
</feature>
<dbReference type="SUPFAM" id="SSF54184">
    <property type="entry name" value="Penicillin-binding protein 2x (pbp-2x), c-terminal domain"/>
    <property type="match status" value="1"/>
</dbReference>
<dbReference type="PANTHER" id="PTHR45725">
    <property type="entry name" value="FORMIN HOMOLOGY 2 FAMILY MEMBER"/>
    <property type="match status" value="1"/>
</dbReference>
<dbReference type="RefSeq" id="WP_301814585.1">
    <property type="nucleotide sequence ID" value="NZ_JAUJZH010000028.1"/>
</dbReference>
<feature type="compositionally biased region" description="Basic and acidic residues" evidence="1">
    <location>
        <begin position="431"/>
        <end position="446"/>
    </location>
</feature>
<comment type="caution">
    <text evidence="3">The sequence shown here is derived from an EMBL/GenBank/DDBJ whole genome shotgun (WGS) entry which is preliminary data.</text>
</comment>
<feature type="compositionally biased region" description="Basic and acidic residues" evidence="1">
    <location>
        <begin position="374"/>
        <end position="384"/>
    </location>
</feature>
<dbReference type="Pfam" id="PF03793">
    <property type="entry name" value="PASTA"/>
    <property type="match status" value="2"/>
</dbReference>
<protein>
    <submittedName>
        <fullName evidence="3">PASTA domain-containing protein</fullName>
    </submittedName>
</protein>
<sequence length="695" mass="72642">MRERPSGRSPANALAQALVWLALGMGASWAQDAPVQPIDRSKLLQKRVPAQAPTEAMTQVPAQGATRARVPTPTPTPKSTPGTSDAAPPAAQAPPQRPSDRDRFRALAEAAAAAAAAAAAGHARTPDPASPPRQPAPDRPAPRTPDPPVQVPRYRVPDLAGQDCIGARQAVMNAGLMQFQCEVVAGPGTLPSGRIYSQSPGPGTILNEQRPVQARQQPVQVLVPNVVGMPEAQAAAAVAQRNLRASMSGPAASIGRQVANQSPQAGAAALPGSSVSLTLALTVPMLDGLDCDAARASARAHGFDAFGCEPRFAGASQPLHKVFEQLPRAGAVLASPQPVQVAVAKAVQVPNVVGLGLGKALAALDGAMLQGRPDGSDGDRDVRTQRPAAGSEAPPHSAVELATLRFVKVPAVVGLWLSDAKVRLQGAGLTDKPDHADRPDARKIDHQQPPAGGRAAADTAVALSTHVEVVVPDVLLKRLPAAMATLRQAGLLPKPDPEDRDKDRDPEREVRSQTPAAGTFVRENSEVALATMRLVVVPAVVGQTCESAVQKARDEGIAFRCKVDSLLPVTLGQPVVTSQPSFDKPVDQGTLIEVLAEPPWWSTPALLTMLVSSIGGLGWGGRRWFRWRPTPVPPPPPAPTLYWRLAPDIAPALSLHLGGVDGDARDRESRMGWRVAGGEPLVCLRGLQPLAGESK</sequence>
<keyword evidence="4" id="KW-1185">Reference proteome</keyword>
<organism evidence="3 4">
    <name type="scientific">Variovorax ginsengisoli</name>
    <dbReference type="NCBI Taxonomy" id="363844"/>
    <lineage>
        <taxon>Bacteria</taxon>
        <taxon>Pseudomonadati</taxon>
        <taxon>Pseudomonadota</taxon>
        <taxon>Betaproteobacteria</taxon>
        <taxon>Burkholderiales</taxon>
        <taxon>Comamonadaceae</taxon>
        <taxon>Variovorax</taxon>
    </lineage>
</organism>
<feature type="compositionally biased region" description="Basic and acidic residues" evidence="1">
    <location>
        <begin position="495"/>
        <end position="511"/>
    </location>
</feature>
<feature type="compositionally biased region" description="Low complexity" evidence="1">
    <location>
        <begin position="79"/>
        <end position="90"/>
    </location>
</feature>
<feature type="region of interest" description="Disordered" evidence="1">
    <location>
        <begin position="44"/>
        <end position="154"/>
    </location>
</feature>
<dbReference type="SMART" id="SM00740">
    <property type="entry name" value="PASTA"/>
    <property type="match status" value="4"/>
</dbReference>
<dbReference type="InterPro" id="IPR051425">
    <property type="entry name" value="Formin_Homology"/>
</dbReference>
<reference evidence="3" key="1">
    <citation type="submission" date="2023-06" db="EMBL/GenBank/DDBJ databases">
        <authorList>
            <person name="Jiang Y."/>
            <person name="Liu Q."/>
        </authorList>
    </citation>
    <scope>NUCLEOTIDE SEQUENCE</scope>
    <source>
        <strain evidence="3">CGMCC 1.12090</strain>
    </source>
</reference>
<feature type="compositionally biased region" description="Low complexity" evidence="1">
    <location>
        <begin position="107"/>
        <end position="127"/>
    </location>
</feature>
<dbReference type="CDD" id="cd06577">
    <property type="entry name" value="PASTA_pknB"/>
    <property type="match status" value="4"/>
</dbReference>
<feature type="domain" description="PASTA" evidence="2">
    <location>
        <begin position="217"/>
        <end position="281"/>
    </location>
</feature>
<evidence type="ECO:0000313" key="3">
    <source>
        <dbReference type="EMBL" id="MDO1536508.1"/>
    </source>
</evidence>
<name>A0ABT8SDM0_9BURK</name>
<dbReference type="Gene3D" id="3.30.10.20">
    <property type="match status" value="5"/>
</dbReference>
<dbReference type="PROSITE" id="PS51178">
    <property type="entry name" value="PASTA"/>
    <property type="match status" value="1"/>
</dbReference>
<dbReference type="Proteomes" id="UP001169027">
    <property type="component" value="Unassembled WGS sequence"/>
</dbReference>